<dbReference type="CDD" id="cd17752">
    <property type="entry name" value="BRCT_RFC1"/>
    <property type="match status" value="1"/>
</dbReference>
<dbReference type="InterPro" id="IPR047854">
    <property type="entry name" value="RFC_lid"/>
</dbReference>
<dbReference type="Pfam" id="PF00533">
    <property type="entry name" value="BRCT"/>
    <property type="match status" value="1"/>
</dbReference>
<dbReference type="PIRSF" id="PIRSF036578">
    <property type="entry name" value="RFC1"/>
    <property type="match status" value="1"/>
</dbReference>
<dbReference type="PRINTS" id="PR00364">
    <property type="entry name" value="DISEASERSIST"/>
</dbReference>
<dbReference type="SUPFAM" id="SSF52113">
    <property type="entry name" value="BRCT domain"/>
    <property type="match status" value="1"/>
</dbReference>
<feature type="compositionally biased region" description="Acidic residues" evidence="12">
    <location>
        <begin position="228"/>
        <end position="239"/>
    </location>
</feature>
<evidence type="ECO:0000256" key="8">
    <source>
        <dbReference type="ARBA" id="ARBA00023125"/>
    </source>
</evidence>
<evidence type="ECO:0000256" key="11">
    <source>
        <dbReference type="SAM" id="Coils"/>
    </source>
</evidence>
<dbReference type="AlphaFoldDB" id="A0A6G1FU13"/>
<dbReference type="GO" id="GO:0006271">
    <property type="term" value="P:DNA strand elongation involved in DNA replication"/>
    <property type="evidence" value="ECO:0007669"/>
    <property type="project" value="UniProtKB-ARBA"/>
</dbReference>
<dbReference type="GO" id="GO:0005524">
    <property type="term" value="F:ATP binding"/>
    <property type="evidence" value="ECO:0007669"/>
    <property type="project" value="UniProtKB-UniRule"/>
</dbReference>
<gene>
    <name evidence="14 16" type="ORF">P152DRAFT_442469</name>
</gene>
<name>A0A6G1FU13_9PEZI</name>
<dbReference type="PANTHER" id="PTHR23389:SF6">
    <property type="entry name" value="REPLICATION FACTOR C SUBUNIT 1"/>
    <property type="match status" value="1"/>
</dbReference>
<dbReference type="GeneID" id="54418314"/>
<dbReference type="SUPFAM" id="SSF48019">
    <property type="entry name" value="post-AAA+ oligomerization domain-like"/>
    <property type="match status" value="1"/>
</dbReference>
<dbReference type="EMBL" id="ML975175">
    <property type="protein sequence ID" value="KAF1809182.1"/>
    <property type="molecule type" value="Genomic_DNA"/>
</dbReference>
<dbReference type="GO" id="GO:0016887">
    <property type="term" value="F:ATP hydrolysis activity"/>
    <property type="evidence" value="ECO:0007669"/>
    <property type="project" value="InterPro"/>
</dbReference>
<evidence type="ECO:0000256" key="2">
    <source>
        <dbReference type="ARBA" id="ARBA00006116"/>
    </source>
</evidence>
<feature type="compositionally biased region" description="Acidic residues" evidence="12">
    <location>
        <begin position="187"/>
        <end position="196"/>
    </location>
</feature>
<feature type="compositionally biased region" description="Low complexity" evidence="12">
    <location>
        <begin position="15"/>
        <end position="27"/>
    </location>
</feature>
<dbReference type="InterPro" id="IPR001357">
    <property type="entry name" value="BRCT_dom"/>
</dbReference>
<dbReference type="InterPro" id="IPR027417">
    <property type="entry name" value="P-loop_NTPase"/>
</dbReference>
<feature type="region of interest" description="Disordered" evidence="12">
    <location>
        <begin position="984"/>
        <end position="1067"/>
    </location>
</feature>
<sequence>MPSDIRSFFGGKAQSSADSKPSNSPAKAKSKSRSSKYTVDDSDEEVISTKTAAPKKAASKKQVHDHSPNGEATTTSAYFGDAKPKRSGPVKAASKSKDKPVDTAEKKNGTSTITRSGVTPKPSPYKKPKDRDEDFIDGDDGGDDVFTADYKKRAGRHDDYEEESEESDMEVVQPAKRGGKRSTAVKEEEDDDDDFEPPEKPLATRSRGRPSLRSKDSTPSKKRKSPVIEDDDDEEEDDEPVTKTKRGAAKGTPKKAPAKKKAKKEDTPEDEKVQSIYDSIQLVRPPTPPSRADGETGKFNFKAHAQNAGLAPAAGTRDIPTGAENCLAGLTFVFTGLLQYMERDVAQNLVKRHGGKVTTAPSGKTSYVVLGSDAGPKKLETIRKHNIKTINEDGLFDLIRKLPPHGGTGKAAAAFKEKQQAEEERIRKLAEEEEKAVREKEKLKKAEAAAAAASGNASSQPAQRPTSADLWTVKYAPTQLSQICGNKGQVEKLQRWLENFSKNAKKEFKMLGADGTGGYRAVCIHGPPGIGKTTAAHLVAKVAGFDVVESNASDTRSKRLVESGLRGVLDTTSVLGYFAGDGKKVETSKKKLVLIMDEVDGMSAGDRGGVGALAAVCRKTRIPIILICNERRQPKMKPLDLVAFDLAFRRPTVDQIRSRITTIAFREGIRLPPNVINALIEGSNADIRQVVNMVSTAKLDHASNDLDFDKSKEMSKAWEKHVILKPWDIVRKILAGGMFAPSSKSTLNDKSELYFNDHEFSPLMMQENYLGTQPIKAQTYQGRERSLKLMELFDQAAESISDGDMVDRMIHGSQQHWSLMPTHAMFSFVRPASFVSGSLVGHNTSFTQWLGKNSAQGKLGRMLREMHSHLRLRGSGDRNEVRMQYMPLLWQYTAKKMSVEGKDAANEVIDLLDSYFLTREDYEAIQELGIGGMDASKLKIDAPAKSAFTRLYNARSHPVPFMKPSTVSAPRVGNKAKPDLEEAIEESEDEALVDDTKGDDEDDLTKDKYIKAPKKKKAAAKGDDNGEEKGKGKAKGPAKKRARATNDDDEEIEEKPKKKTGRGRGKK</sequence>
<dbReference type="Pfam" id="PF25361">
    <property type="entry name" value="AAA_lid_RFC1"/>
    <property type="match status" value="1"/>
</dbReference>
<dbReference type="GO" id="GO:0003689">
    <property type="term" value="F:DNA clamp loader activity"/>
    <property type="evidence" value="ECO:0007669"/>
    <property type="project" value="UniProtKB-UniRule"/>
</dbReference>
<comment type="similarity">
    <text evidence="2 10">Belongs to the activator 1 large subunit family.</text>
</comment>
<dbReference type="InterPro" id="IPR012178">
    <property type="entry name" value="RFC1"/>
</dbReference>
<dbReference type="FunFam" id="1.20.272.10:FF:000005">
    <property type="entry name" value="Replication factor C subunit 1"/>
    <property type="match status" value="1"/>
</dbReference>
<dbReference type="GO" id="GO:0006281">
    <property type="term" value="P:DNA repair"/>
    <property type="evidence" value="ECO:0007669"/>
    <property type="project" value="InterPro"/>
</dbReference>
<dbReference type="InterPro" id="IPR036420">
    <property type="entry name" value="BRCT_dom_sf"/>
</dbReference>
<feature type="compositionally biased region" description="Basic residues" evidence="12">
    <location>
        <begin position="1032"/>
        <end position="1043"/>
    </location>
</feature>
<dbReference type="Gene3D" id="1.20.272.10">
    <property type="match status" value="1"/>
</dbReference>
<feature type="compositionally biased region" description="Basic and acidic residues" evidence="12">
    <location>
        <begin position="1020"/>
        <end position="1031"/>
    </location>
</feature>
<reference evidence="16" key="2">
    <citation type="submission" date="2020-04" db="EMBL/GenBank/DDBJ databases">
        <authorList>
            <consortium name="NCBI Genome Project"/>
        </authorList>
    </citation>
    <scope>NUCLEOTIDE SEQUENCE</scope>
    <source>
        <strain evidence="16">CBS 781.70</strain>
    </source>
</reference>
<reference evidence="14 16" key="1">
    <citation type="submission" date="2020-01" db="EMBL/GenBank/DDBJ databases">
        <authorList>
            <consortium name="DOE Joint Genome Institute"/>
            <person name="Haridas S."/>
            <person name="Albert R."/>
            <person name="Binder M."/>
            <person name="Bloem J."/>
            <person name="Labutti K."/>
            <person name="Salamov A."/>
            <person name="Andreopoulos B."/>
            <person name="Baker S.E."/>
            <person name="Barry K."/>
            <person name="Bills G."/>
            <person name="Bluhm B.H."/>
            <person name="Cannon C."/>
            <person name="Castanera R."/>
            <person name="Culley D.E."/>
            <person name="Daum C."/>
            <person name="Ezra D."/>
            <person name="Gonzalez J.B."/>
            <person name="Henrissat B."/>
            <person name="Kuo A."/>
            <person name="Liang C."/>
            <person name="Lipzen A."/>
            <person name="Lutzoni F."/>
            <person name="Magnuson J."/>
            <person name="Mondo S."/>
            <person name="Nolan M."/>
            <person name="Ohm R."/>
            <person name="Pangilinan J."/>
            <person name="Park H.-J."/>
            <person name="Ramirez L."/>
            <person name="Alfaro M."/>
            <person name="Sun H."/>
            <person name="Tritt A."/>
            <person name="Yoshinaga Y."/>
            <person name="Zwiers L.-H."/>
            <person name="Turgeon B.G."/>
            <person name="Goodwin S.B."/>
            <person name="Spatafora J.W."/>
            <person name="Crous P.W."/>
            <person name="Grigoriev I.V."/>
        </authorList>
    </citation>
    <scope>NUCLEOTIDE SEQUENCE</scope>
    <source>
        <strain evidence="14 16">CBS 781.70</strain>
    </source>
</reference>
<dbReference type="GO" id="GO:0005634">
    <property type="term" value="C:nucleus"/>
    <property type="evidence" value="ECO:0007669"/>
    <property type="project" value="UniProtKB-SubCell"/>
</dbReference>
<dbReference type="SUPFAM" id="SSF52540">
    <property type="entry name" value="P-loop containing nucleoside triphosphate hydrolases"/>
    <property type="match status" value="1"/>
</dbReference>
<proteinExistence type="inferred from homology"/>
<reference evidence="16" key="3">
    <citation type="submission" date="2025-04" db="UniProtKB">
        <authorList>
            <consortium name="RefSeq"/>
        </authorList>
    </citation>
    <scope>IDENTIFICATION</scope>
    <source>
        <strain evidence="16">CBS 781.70</strain>
    </source>
</reference>
<evidence type="ECO:0000259" key="13">
    <source>
        <dbReference type="PROSITE" id="PS50172"/>
    </source>
</evidence>
<dbReference type="RefSeq" id="XP_033530813.1">
    <property type="nucleotide sequence ID" value="XM_033677744.1"/>
</dbReference>
<evidence type="ECO:0000313" key="16">
    <source>
        <dbReference type="RefSeq" id="XP_033530813.1"/>
    </source>
</evidence>
<dbReference type="GO" id="GO:0003677">
    <property type="term" value="F:DNA binding"/>
    <property type="evidence" value="ECO:0007669"/>
    <property type="project" value="UniProtKB-KW"/>
</dbReference>
<keyword evidence="15" id="KW-1185">Reference proteome</keyword>
<keyword evidence="8" id="KW-0238">DNA-binding</keyword>
<comment type="subcellular location">
    <subcellularLocation>
        <location evidence="1 10">Nucleus</location>
    </subcellularLocation>
</comment>
<keyword evidence="9 10" id="KW-0539">Nucleus</keyword>
<evidence type="ECO:0000256" key="10">
    <source>
        <dbReference type="PIRNR" id="PIRNR036578"/>
    </source>
</evidence>
<feature type="compositionally biased region" description="Acidic residues" evidence="12">
    <location>
        <begin position="160"/>
        <end position="169"/>
    </location>
</feature>
<dbReference type="FunFam" id="1.10.8.60:FF:000021">
    <property type="entry name" value="Replication factor C subunit 1"/>
    <property type="match status" value="1"/>
</dbReference>
<dbReference type="Pfam" id="PF08519">
    <property type="entry name" value="RFC1"/>
    <property type="match status" value="1"/>
</dbReference>
<keyword evidence="4" id="KW-0597">Phosphoprotein</keyword>
<keyword evidence="7 10" id="KW-0067">ATP-binding</keyword>
<evidence type="ECO:0000313" key="14">
    <source>
        <dbReference type="EMBL" id="KAF1809182.1"/>
    </source>
</evidence>
<feature type="region of interest" description="Disordered" evidence="12">
    <location>
        <begin position="1"/>
        <end position="295"/>
    </location>
</feature>
<dbReference type="Gene3D" id="3.40.50.300">
    <property type="entry name" value="P-loop containing nucleotide triphosphate hydrolases"/>
    <property type="match status" value="1"/>
</dbReference>
<feature type="coiled-coil region" evidence="11">
    <location>
        <begin position="412"/>
        <end position="456"/>
    </location>
</feature>
<dbReference type="InterPro" id="IPR003959">
    <property type="entry name" value="ATPase_AAA_core"/>
</dbReference>
<evidence type="ECO:0000313" key="15">
    <source>
        <dbReference type="Proteomes" id="UP000504638"/>
    </source>
</evidence>
<evidence type="ECO:0000256" key="6">
    <source>
        <dbReference type="ARBA" id="ARBA00022741"/>
    </source>
</evidence>
<keyword evidence="5 10" id="KW-0235">DNA replication</keyword>
<feature type="compositionally biased region" description="Basic and acidic residues" evidence="12">
    <location>
        <begin position="149"/>
        <end position="159"/>
    </location>
</feature>
<dbReference type="FunFam" id="3.40.50.10190:FF:000001">
    <property type="entry name" value="Replication factor C subunit 1"/>
    <property type="match status" value="1"/>
</dbReference>
<feature type="compositionally biased region" description="Basic and acidic residues" evidence="12">
    <location>
        <begin position="263"/>
        <end position="273"/>
    </location>
</feature>
<feature type="compositionally biased region" description="Basic residues" evidence="12">
    <location>
        <begin position="1057"/>
        <end position="1067"/>
    </location>
</feature>
<accession>A0A6G1FU13</accession>
<keyword evidence="6 10" id="KW-0547">Nucleotide-binding</keyword>
<dbReference type="InterPro" id="IPR008921">
    <property type="entry name" value="DNA_pol3_clamp-load_cplx_C"/>
</dbReference>
<protein>
    <recommendedName>
        <fullName evidence="3 10">Replication factor C subunit 1</fullName>
    </recommendedName>
</protein>
<dbReference type="PROSITE" id="PS50172">
    <property type="entry name" value="BRCT"/>
    <property type="match status" value="1"/>
</dbReference>
<feature type="compositionally biased region" description="Acidic residues" evidence="12">
    <location>
        <begin position="133"/>
        <end position="143"/>
    </location>
</feature>
<dbReference type="SMART" id="SM00382">
    <property type="entry name" value="AAA"/>
    <property type="match status" value="1"/>
</dbReference>
<dbReference type="Gene3D" id="3.40.50.10190">
    <property type="entry name" value="BRCT domain"/>
    <property type="match status" value="1"/>
</dbReference>
<evidence type="ECO:0000256" key="1">
    <source>
        <dbReference type="ARBA" id="ARBA00004123"/>
    </source>
</evidence>
<dbReference type="Gene3D" id="1.10.8.60">
    <property type="match status" value="1"/>
</dbReference>
<feature type="compositionally biased region" description="Basic and acidic residues" evidence="12">
    <location>
        <begin position="95"/>
        <end position="108"/>
    </location>
</feature>
<dbReference type="InterPro" id="IPR003593">
    <property type="entry name" value="AAA+_ATPase"/>
</dbReference>
<dbReference type="Pfam" id="PF00004">
    <property type="entry name" value="AAA"/>
    <property type="match status" value="1"/>
</dbReference>
<evidence type="ECO:0000256" key="9">
    <source>
        <dbReference type="ARBA" id="ARBA00023242"/>
    </source>
</evidence>
<organism evidence="14">
    <name type="scientific">Eremomyces bilateralis CBS 781.70</name>
    <dbReference type="NCBI Taxonomy" id="1392243"/>
    <lineage>
        <taxon>Eukaryota</taxon>
        <taxon>Fungi</taxon>
        <taxon>Dikarya</taxon>
        <taxon>Ascomycota</taxon>
        <taxon>Pezizomycotina</taxon>
        <taxon>Dothideomycetes</taxon>
        <taxon>Dothideomycetes incertae sedis</taxon>
        <taxon>Eremomycetales</taxon>
        <taxon>Eremomycetaceae</taxon>
        <taxon>Eremomyces</taxon>
    </lineage>
</organism>
<feature type="compositionally biased region" description="Basic residues" evidence="12">
    <location>
        <begin position="243"/>
        <end position="262"/>
    </location>
</feature>
<feature type="domain" description="BRCT" evidence="13">
    <location>
        <begin position="322"/>
        <end position="401"/>
    </location>
</feature>
<evidence type="ECO:0000256" key="5">
    <source>
        <dbReference type="ARBA" id="ARBA00022705"/>
    </source>
</evidence>
<dbReference type="OrthoDB" id="446168at2759"/>
<dbReference type="GO" id="GO:0005663">
    <property type="term" value="C:DNA replication factor C complex"/>
    <property type="evidence" value="ECO:0007669"/>
    <property type="project" value="InterPro"/>
</dbReference>
<dbReference type="InterPro" id="IPR013725">
    <property type="entry name" value="DNA_replication_fac_RFC1_C"/>
</dbReference>
<feature type="compositionally biased region" description="Acidic residues" evidence="12">
    <location>
        <begin position="984"/>
        <end position="1004"/>
    </location>
</feature>
<evidence type="ECO:0000256" key="12">
    <source>
        <dbReference type="SAM" id="MobiDB-lite"/>
    </source>
</evidence>
<dbReference type="SMART" id="SM00292">
    <property type="entry name" value="BRCT"/>
    <property type="match status" value="1"/>
</dbReference>
<dbReference type="Proteomes" id="UP000504638">
    <property type="component" value="Unplaced"/>
</dbReference>
<evidence type="ECO:0000256" key="7">
    <source>
        <dbReference type="ARBA" id="ARBA00022840"/>
    </source>
</evidence>
<dbReference type="PANTHER" id="PTHR23389">
    <property type="entry name" value="CHROMOSOME TRANSMISSION FIDELITY FACTOR 18"/>
    <property type="match status" value="1"/>
</dbReference>
<keyword evidence="11" id="KW-0175">Coiled coil</keyword>
<dbReference type="CDD" id="cd18140">
    <property type="entry name" value="HLD_clamp_RFC"/>
    <property type="match status" value="1"/>
</dbReference>
<evidence type="ECO:0000256" key="4">
    <source>
        <dbReference type="ARBA" id="ARBA00022553"/>
    </source>
</evidence>
<evidence type="ECO:0000256" key="3">
    <source>
        <dbReference type="ARBA" id="ARBA00020401"/>
    </source>
</evidence>
<dbReference type="CDD" id="cd00009">
    <property type="entry name" value="AAA"/>
    <property type="match status" value="1"/>
</dbReference>
<dbReference type="FunFam" id="3.40.50.300:FF:000395">
    <property type="entry name" value="Replication factor C subunit 1"/>
    <property type="match status" value="1"/>
</dbReference>